<sequence>MTRNESMKETLKQATHNRARVIALLAFVLAAVLSMVGCSSPLAPSSSEGKLSVVVSVNQWSSVVKAIAGDNADVQTILSSPSVDAHDFEPQAQDVSRISSAQLVVLNGAGYDTWAKNAAQTGNAKLVSAAQENGTEDGDNPHLWFSAQARRTLASGVYEQLVKLDGKHKADYSSRYNAWLKKEKKVEEEITAIRDNLEKNSTTSEGLTYAATESVADYLAHDLGLTDRTPRGYAQAVQNESEPAPSDLHSFETLLTSKKVDVLVVNKQELDSTAKQVLAAAKKAGVPTVELTETRPEKYATTLEWMSALVSDFQKALSSTAK</sequence>
<dbReference type="InterPro" id="IPR050492">
    <property type="entry name" value="Bact_metal-bind_prot9"/>
</dbReference>
<evidence type="ECO:0000256" key="1">
    <source>
        <dbReference type="ARBA" id="ARBA00004196"/>
    </source>
</evidence>
<proteinExistence type="inferred from homology"/>
<dbReference type="OrthoDB" id="5296019at2"/>
<reference evidence="6 7" key="1">
    <citation type="journal article" date="2017" name="BMC Genomics">
        <title>Comparative genomic and phylogenomic analyses of the Bifidobacteriaceae family.</title>
        <authorList>
            <person name="Lugli G.A."/>
            <person name="Milani C."/>
            <person name="Turroni F."/>
            <person name="Duranti S."/>
            <person name="Mancabelli L."/>
            <person name="Mangifesta M."/>
            <person name="Ferrario C."/>
            <person name="Modesto M."/>
            <person name="Mattarelli P."/>
            <person name="Jiri K."/>
            <person name="van Sinderen D."/>
            <person name="Ventura M."/>
        </authorList>
    </citation>
    <scope>NUCLEOTIDE SEQUENCE [LARGE SCALE GENOMIC DNA]</scope>
    <source>
        <strain evidence="6 7">LMG 21773</strain>
    </source>
</reference>
<comment type="similarity">
    <text evidence="5">Belongs to the bacterial solute-binding protein 9 family.</text>
</comment>
<keyword evidence="4" id="KW-0732">Signal</keyword>
<dbReference type="Gene3D" id="3.40.50.1980">
    <property type="entry name" value="Nitrogenase molybdenum iron protein domain"/>
    <property type="match status" value="2"/>
</dbReference>
<evidence type="ECO:0000313" key="7">
    <source>
        <dbReference type="Proteomes" id="UP000228976"/>
    </source>
</evidence>
<dbReference type="SUPFAM" id="SSF53807">
    <property type="entry name" value="Helical backbone' metal receptor"/>
    <property type="match status" value="1"/>
</dbReference>
<dbReference type="PANTHER" id="PTHR42953:SF1">
    <property type="entry name" value="METAL-BINDING PROTEIN HI_0362-RELATED"/>
    <property type="match status" value="1"/>
</dbReference>
<dbReference type="InterPro" id="IPR006128">
    <property type="entry name" value="Lipoprotein_PsaA-like"/>
</dbReference>
<comment type="caution">
    <text evidence="6">The sequence shown here is derived from an EMBL/GenBank/DDBJ whole genome shotgun (WGS) entry which is preliminary data.</text>
</comment>
<dbReference type="AlphaFoldDB" id="A0A261FB69"/>
<dbReference type="EMBL" id="MWWU01000002">
    <property type="protein sequence ID" value="OZG56407.1"/>
    <property type="molecule type" value="Genomic_DNA"/>
</dbReference>
<comment type="subcellular location">
    <subcellularLocation>
        <location evidence="1">Cell envelope</location>
    </subcellularLocation>
</comment>
<dbReference type="PANTHER" id="PTHR42953">
    <property type="entry name" value="HIGH-AFFINITY ZINC UPTAKE SYSTEM PROTEIN ZNUA-RELATED"/>
    <property type="match status" value="1"/>
</dbReference>
<keyword evidence="3" id="KW-0479">Metal-binding</keyword>
<name>A0A261FB69_9BIFI</name>
<organism evidence="6 7">
    <name type="scientific">Aeriscardovia aeriphila</name>
    <dbReference type="NCBI Taxonomy" id="218139"/>
    <lineage>
        <taxon>Bacteria</taxon>
        <taxon>Bacillati</taxon>
        <taxon>Actinomycetota</taxon>
        <taxon>Actinomycetes</taxon>
        <taxon>Bifidobacteriales</taxon>
        <taxon>Bifidobacteriaceae</taxon>
        <taxon>Aeriscardovia</taxon>
    </lineage>
</organism>
<dbReference type="GO" id="GO:0007155">
    <property type="term" value="P:cell adhesion"/>
    <property type="evidence" value="ECO:0007669"/>
    <property type="project" value="InterPro"/>
</dbReference>
<evidence type="ECO:0000256" key="2">
    <source>
        <dbReference type="ARBA" id="ARBA00022448"/>
    </source>
</evidence>
<keyword evidence="2 5" id="KW-0813">Transport</keyword>
<dbReference type="PRINTS" id="PR00690">
    <property type="entry name" value="ADHESNFAMILY"/>
</dbReference>
<dbReference type="GO" id="GO:0030313">
    <property type="term" value="C:cell envelope"/>
    <property type="evidence" value="ECO:0007669"/>
    <property type="project" value="UniProtKB-SubCell"/>
</dbReference>
<evidence type="ECO:0000313" key="6">
    <source>
        <dbReference type="EMBL" id="OZG56407.1"/>
    </source>
</evidence>
<dbReference type="RefSeq" id="WP_094689939.1">
    <property type="nucleotide sequence ID" value="NZ_JACBYZ010000001.1"/>
</dbReference>
<dbReference type="Pfam" id="PF01297">
    <property type="entry name" value="ZnuA"/>
    <property type="match status" value="1"/>
</dbReference>
<protein>
    <submittedName>
        <fullName evidence="6">ABC transporter substrate-binding protein</fullName>
    </submittedName>
</protein>
<evidence type="ECO:0000256" key="4">
    <source>
        <dbReference type="ARBA" id="ARBA00022729"/>
    </source>
</evidence>
<evidence type="ECO:0000256" key="5">
    <source>
        <dbReference type="RuleBase" id="RU003512"/>
    </source>
</evidence>
<keyword evidence="7" id="KW-1185">Reference proteome</keyword>
<accession>A0A261FB69</accession>
<evidence type="ECO:0000256" key="3">
    <source>
        <dbReference type="ARBA" id="ARBA00022723"/>
    </source>
</evidence>
<dbReference type="InterPro" id="IPR006127">
    <property type="entry name" value="ZnuA-like"/>
</dbReference>
<dbReference type="GO" id="GO:0030001">
    <property type="term" value="P:metal ion transport"/>
    <property type="evidence" value="ECO:0007669"/>
    <property type="project" value="InterPro"/>
</dbReference>
<dbReference type="Proteomes" id="UP000228976">
    <property type="component" value="Unassembled WGS sequence"/>
</dbReference>
<gene>
    <name evidence="6" type="ORF">AEAE_0895</name>
</gene>
<dbReference type="GO" id="GO:0046872">
    <property type="term" value="F:metal ion binding"/>
    <property type="evidence" value="ECO:0007669"/>
    <property type="project" value="UniProtKB-KW"/>
</dbReference>